<dbReference type="EMBL" id="CP002838">
    <property type="protein sequence ID" value="AEM38262.1"/>
    <property type="molecule type" value="Genomic_DNA"/>
</dbReference>
<dbReference type="KEGG" id="pfm:Pyrfu_0390"/>
<dbReference type="eggNOG" id="arCOG08854">
    <property type="taxonomic scope" value="Archaea"/>
</dbReference>
<evidence type="ECO:0000313" key="2">
    <source>
        <dbReference type="Proteomes" id="UP000001037"/>
    </source>
</evidence>
<dbReference type="InParanoid" id="G0EFU1"/>
<reference evidence="1 2" key="1">
    <citation type="journal article" date="2011" name="Stand. Genomic Sci.">
        <title>Complete genome sequence of the hyperthermophilic chemolithoautotroph Pyrolobus fumarii type strain (1A).</title>
        <authorList>
            <person name="Anderson I."/>
            <person name="Goker M."/>
            <person name="Nolan M."/>
            <person name="Lucas S."/>
            <person name="Hammon N."/>
            <person name="Deshpande S."/>
            <person name="Cheng J.F."/>
            <person name="Tapia R."/>
            <person name="Han C."/>
            <person name="Goodwin L."/>
            <person name="Pitluck S."/>
            <person name="Huntemann M."/>
            <person name="Liolios K."/>
            <person name="Ivanova N."/>
            <person name="Pagani I."/>
            <person name="Mavromatis K."/>
            <person name="Ovchinikova G."/>
            <person name="Pati A."/>
            <person name="Chen A."/>
            <person name="Palaniappan K."/>
            <person name="Land M."/>
            <person name="Hauser L."/>
            <person name="Brambilla E.M."/>
            <person name="Huber H."/>
            <person name="Yasawong M."/>
            <person name="Rohde M."/>
            <person name="Spring S."/>
            <person name="Abt B."/>
            <person name="Sikorski J."/>
            <person name="Wirth R."/>
            <person name="Detter J.C."/>
            <person name="Woyke T."/>
            <person name="Bristow J."/>
            <person name="Eisen J.A."/>
            <person name="Markowitz V."/>
            <person name="Hugenholtz P."/>
            <person name="Kyrpides N.C."/>
            <person name="Klenk H.P."/>
            <person name="Lapidus A."/>
        </authorList>
    </citation>
    <scope>NUCLEOTIDE SEQUENCE [LARGE SCALE GENOMIC DNA]</scope>
    <source>
        <strain evidence="2">DSM 11204 / 1A</strain>
    </source>
</reference>
<dbReference type="HOGENOM" id="CLU_1648369_0_0_2"/>
<dbReference type="RefSeq" id="WP_014025939.1">
    <property type="nucleotide sequence ID" value="NC_015931.1"/>
</dbReference>
<accession>G0EFU1</accession>
<dbReference type="AlphaFoldDB" id="G0EFU1"/>
<dbReference type="GeneID" id="11140036"/>
<evidence type="ECO:0000313" key="1">
    <source>
        <dbReference type="EMBL" id="AEM38262.1"/>
    </source>
</evidence>
<proteinExistence type="predicted"/>
<dbReference type="Proteomes" id="UP000001037">
    <property type="component" value="Chromosome"/>
</dbReference>
<gene>
    <name evidence="1" type="ordered locus">Pyrfu_0390</name>
</gene>
<keyword evidence="2" id="KW-1185">Reference proteome</keyword>
<sequence length="160" mass="18210">MKAEIIYYEPVEITVGPVKLTVLRIARREEVEIGEEKDVSRLYDKLTRIVSEARKRGRNLIVEARVSSEGKEAVYAESTLEGAKTLIYYRPARLRAVTVVREGPGGSNLATRHQVTREMYVYEGKVEVKDPEGKVKFVIIETDDGKRLLRKGEFTVVAKR</sequence>
<protein>
    <submittedName>
        <fullName evidence="1">Uncharacterized protein</fullName>
    </submittedName>
</protein>
<name>G0EFU1_PYRF1</name>
<organism evidence="1 2">
    <name type="scientific">Pyrolobus fumarii (strain DSM 11204 / 1A)</name>
    <dbReference type="NCBI Taxonomy" id="694429"/>
    <lineage>
        <taxon>Archaea</taxon>
        <taxon>Thermoproteota</taxon>
        <taxon>Thermoprotei</taxon>
        <taxon>Desulfurococcales</taxon>
        <taxon>Pyrodictiaceae</taxon>
        <taxon>Pyrolobus</taxon>
    </lineage>
</organism>